<feature type="transmembrane region" description="Helical" evidence="1">
    <location>
        <begin position="97"/>
        <end position="116"/>
    </location>
</feature>
<dbReference type="OrthoDB" id="48792at2"/>
<comment type="caution">
    <text evidence="2">The sequence shown here is derived from an EMBL/GenBank/DDBJ whole genome shotgun (WGS) entry which is preliminary data.</text>
</comment>
<feature type="transmembrane region" description="Helical" evidence="1">
    <location>
        <begin position="72"/>
        <end position="91"/>
    </location>
</feature>
<dbReference type="EC" id="6.3.2.-" evidence="2"/>
<evidence type="ECO:0000313" key="3">
    <source>
        <dbReference type="Proteomes" id="UP000004509"/>
    </source>
</evidence>
<keyword evidence="2" id="KW-0436">Ligase</keyword>
<dbReference type="InterPro" id="IPR008338">
    <property type="entry name" value="Capsule_biosynth_CapC"/>
</dbReference>
<dbReference type="eggNOG" id="ENOG5030M0Z">
    <property type="taxonomic scope" value="Bacteria"/>
</dbReference>
<keyword evidence="1" id="KW-0812">Transmembrane</keyword>
<dbReference type="AlphaFoldDB" id="C8PQW1"/>
<dbReference type="STRING" id="596324.TREVI0001_2335"/>
<organism evidence="2 3">
    <name type="scientific">Treponema vincentii ATCC 35580</name>
    <dbReference type="NCBI Taxonomy" id="596324"/>
    <lineage>
        <taxon>Bacteria</taxon>
        <taxon>Pseudomonadati</taxon>
        <taxon>Spirochaetota</taxon>
        <taxon>Spirochaetia</taxon>
        <taxon>Spirochaetales</taxon>
        <taxon>Treponemataceae</taxon>
        <taxon>Treponema</taxon>
    </lineage>
</organism>
<dbReference type="RefSeq" id="WP_006188967.1">
    <property type="nucleotide sequence ID" value="NZ_ACYH01000040.1"/>
</dbReference>
<feature type="transmembrane region" description="Helical" evidence="1">
    <location>
        <begin position="123"/>
        <end position="142"/>
    </location>
</feature>
<keyword evidence="1" id="KW-0472">Membrane</keyword>
<dbReference type="EMBL" id="ACYH01000040">
    <property type="protein sequence ID" value="EEV20173.1"/>
    <property type="molecule type" value="Genomic_DNA"/>
</dbReference>
<keyword evidence="1" id="KW-1133">Transmembrane helix</keyword>
<dbReference type="GO" id="GO:0016020">
    <property type="term" value="C:membrane"/>
    <property type="evidence" value="ECO:0007669"/>
    <property type="project" value="InterPro"/>
</dbReference>
<dbReference type="NCBIfam" id="TIGR04011">
    <property type="entry name" value="poly_gGlu_PgsC"/>
    <property type="match status" value="1"/>
</dbReference>
<protein>
    <submittedName>
        <fullName evidence="2">Poly-gamma-glutamate biosynthesis protein PgsC</fullName>
        <ecNumber evidence="2">6.3.2.-</ecNumber>
    </submittedName>
</protein>
<name>C8PQW1_9SPIR</name>
<gene>
    <name evidence="2" type="primary">pgsC</name>
    <name evidence="2" type="ORF">TREVI0001_2335</name>
</gene>
<accession>C8PQW1</accession>
<dbReference type="Pfam" id="PF14102">
    <property type="entry name" value="Caps_synth_CapC"/>
    <property type="match status" value="1"/>
</dbReference>
<feature type="transmembrane region" description="Helical" evidence="1">
    <location>
        <begin position="41"/>
        <end position="60"/>
    </location>
</feature>
<dbReference type="GO" id="GO:0045227">
    <property type="term" value="P:capsule polysaccharide biosynthetic process"/>
    <property type="evidence" value="ECO:0007669"/>
    <property type="project" value="InterPro"/>
</dbReference>
<evidence type="ECO:0000256" key="1">
    <source>
        <dbReference type="SAM" id="Phobius"/>
    </source>
</evidence>
<evidence type="ECO:0000313" key="2">
    <source>
        <dbReference type="EMBL" id="EEV20173.1"/>
    </source>
</evidence>
<feature type="transmembrane region" description="Helical" evidence="1">
    <location>
        <begin position="7"/>
        <end position="35"/>
    </location>
</feature>
<sequence>MIQNILTLGVIISIVFYEITEISPGGLIVPAYFALYLDDPLKLSVTAGISLLTLLLLKLLSRYTILYGRRRFAVCIIVSFIIKMILQYANLHVLHVHQLYFLNVHSIGIIIPGILAQEFDRNGILRTSAALIIVAVVIKVVYELLSAAGVGI</sequence>
<dbReference type="Proteomes" id="UP000004509">
    <property type="component" value="Unassembled WGS sequence"/>
</dbReference>
<reference evidence="2 3" key="1">
    <citation type="submission" date="2009-07" db="EMBL/GenBank/DDBJ databases">
        <authorList>
            <person name="Madupu R."/>
            <person name="Sebastian Y."/>
            <person name="Durkin A.S."/>
            <person name="Torralba M."/>
            <person name="Methe B."/>
            <person name="Sutton G.G."/>
            <person name="Strausberg R.L."/>
            <person name="Nelson K.E."/>
        </authorList>
    </citation>
    <scope>NUCLEOTIDE SEQUENCE [LARGE SCALE GENOMIC DNA]</scope>
    <source>
        <strain evidence="2 3">ATCC 35580</strain>
    </source>
</reference>
<proteinExistence type="predicted"/>
<dbReference type="GO" id="GO:0016874">
    <property type="term" value="F:ligase activity"/>
    <property type="evidence" value="ECO:0007669"/>
    <property type="project" value="UniProtKB-KW"/>
</dbReference>
<dbReference type="PRINTS" id="PR01759">
    <property type="entry name" value="CAPSULEPROTC"/>
</dbReference>